<evidence type="ECO:0000256" key="1">
    <source>
        <dbReference type="SAM" id="MobiDB-lite"/>
    </source>
</evidence>
<feature type="compositionally biased region" description="Basic and acidic residues" evidence="1">
    <location>
        <begin position="42"/>
        <end position="51"/>
    </location>
</feature>
<accession>A0ABQ1QNT9</accession>
<dbReference type="EMBL" id="BMGI01000003">
    <property type="protein sequence ID" value="GGD35349.1"/>
    <property type="molecule type" value="Genomic_DNA"/>
</dbReference>
<proteinExistence type="predicted"/>
<protein>
    <submittedName>
        <fullName evidence="2">Uncharacterized protein</fullName>
    </submittedName>
</protein>
<dbReference type="Proteomes" id="UP000617355">
    <property type="component" value="Unassembled WGS sequence"/>
</dbReference>
<evidence type="ECO:0000313" key="3">
    <source>
        <dbReference type="Proteomes" id="UP000617355"/>
    </source>
</evidence>
<gene>
    <name evidence="2" type="ORF">GCM10011358_19150</name>
</gene>
<organism evidence="2 3">
    <name type="scientific">Sinisalibacter lacisalsi</name>
    <dbReference type="NCBI Taxonomy" id="1526570"/>
    <lineage>
        <taxon>Bacteria</taxon>
        <taxon>Pseudomonadati</taxon>
        <taxon>Pseudomonadota</taxon>
        <taxon>Alphaproteobacteria</taxon>
        <taxon>Rhodobacterales</taxon>
        <taxon>Roseobacteraceae</taxon>
        <taxon>Sinisalibacter</taxon>
    </lineage>
</organism>
<reference evidence="3" key="1">
    <citation type="journal article" date="2019" name="Int. J. Syst. Evol. Microbiol.">
        <title>The Global Catalogue of Microorganisms (GCM) 10K type strain sequencing project: providing services to taxonomists for standard genome sequencing and annotation.</title>
        <authorList>
            <consortium name="The Broad Institute Genomics Platform"/>
            <consortium name="The Broad Institute Genome Sequencing Center for Infectious Disease"/>
            <person name="Wu L."/>
            <person name="Ma J."/>
        </authorList>
    </citation>
    <scope>NUCLEOTIDE SEQUENCE [LARGE SCALE GENOMIC DNA]</scope>
    <source>
        <strain evidence="3">CGMCC 1.12922</strain>
    </source>
</reference>
<comment type="caution">
    <text evidence="2">The sequence shown here is derived from an EMBL/GenBank/DDBJ whole genome shotgun (WGS) entry which is preliminary data.</text>
</comment>
<name>A0ABQ1QNT9_9RHOB</name>
<keyword evidence="3" id="KW-1185">Reference proteome</keyword>
<evidence type="ECO:0000313" key="2">
    <source>
        <dbReference type="EMBL" id="GGD35349.1"/>
    </source>
</evidence>
<feature type="region of interest" description="Disordered" evidence="1">
    <location>
        <begin position="39"/>
        <end position="62"/>
    </location>
</feature>
<sequence length="62" mass="6626">MPAFMAETSLSFNAVERLARANAGPEGFRHGRAAWRLAGLQEDGRTSDGRIARSGAKPGKRA</sequence>